<dbReference type="SUPFAM" id="SSF51556">
    <property type="entry name" value="Metallo-dependent hydrolases"/>
    <property type="match status" value="1"/>
</dbReference>
<comment type="cofactor">
    <cofactor evidence="1">
        <name>Zn(2+)</name>
        <dbReference type="ChEBI" id="CHEBI:29105"/>
    </cofactor>
</comment>
<dbReference type="InterPro" id="IPR017593">
    <property type="entry name" value="Allantoinase"/>
</dbReference>
<comment type="similarity">
    <text evidence="3">Belongs to the metallo-dependent hydrolases superfamily. Allantoinase family.</text>
</comment>
<dbReference type="EC" id="3.5.2.5" evidence="5"/>
<dbReference type="InterPro" id="IPR002195">
    <property type="entry name" value="Dihydroorotase_CS"/>
</dbReference>
<evidence type="ECO:0000256" key="4">
    <source>
        <dbReference type="ARBA" id="ARBA00011881"/>
    </source>
</evidence>
<dbReference type="PROSITE" id="PS00482">
    <property type="entry name" value="DIHYDROOROTASE_1"/>
    <property type="match status" value="1"/>
</dbReference>
<dbReference type="NCBIfam" id="TIGR03178">
    <property type="entry name" value="allantoinase"/>
    <property type="match status" value="1"/>
</dbReference>
<dbReference type="InterPro" id="IPR050138">
    <property type="entry name" value="DHOase/Allantoinase_Hydrolase"/>
</dbReference>
<reference evidence="11" key="1">
    <citation type="submission" date="2025-08" db="UniProtKB">
        <authorList>
            <consortium name="RefSeq"/>
        </authorList>
    </citation>
    <scope>IDENTIFICATION</scope>
    <source>
        <tissue evidence="11">Testes</tissue>
    </source>
</reference>
<dbReference type="GeneID" id="100377939"/>
<evidence type="ECO:0000256" key="3">
    <source>
        <dbReference type="ARBA" id="ARBA00010368"/>
    </source>
</evidence>
<protein>
    <recommendedName>
        <fullName evidence="5">allantoinase</fullName>
        <ecNumber evidence="5">3.5.2.5</ecNumber>
    </recommendedName>
</protein>
<organism evidence="10 11">
    <name type="scientific">Saccoglossus kowalevskii</name>
    <name type="common">Acorn worm</name>
    <dbReference type="NCBI Taxonomy" id="10224"/>
    <lineage>
        <taxon>Eukaryota</taxon>
        <taxon>Metazoa</taxon>
        <taxon>Hemichordata</taxon>
        <taxon>Enteropneusta</taxon>
        <taxon>Harrimaniidae</taxon>
        <taxon>Saccoglossus</taxon>
    </lineage>
</organism>
<name>A0ABM0MPA1_SACKO</name>
<dbReference type="InterPro" id="IPR011059">
    <property type="entry name" value="Metal-dep_hydrolase_composite"/>
</dbReference>
<evidence type="ECO:0000256" key="5">
    <source>
        <dbReference type="ARBA" id="ARBA00012863"/>
    </source>
</evidence>
<proteinExistence type="inferred from homology"/>
<evidence type="ECO:0000256" key="6">
    <source>
        <dbReference type="ARBA" id="ARBA00022723"/>
    </source>
</evidence>
<evidence type="ECO:0000256" key="1">
    <source>
        <dbReference type="ARBA" id="ARBA00001947"/>
    </source>
</evidence>
<dbReference type="Pfam" id="PF01979">
    <property type="entry name" value="Amidohydro_1"/>
    <property type="match status" value="1"/>
</dbReference>
<feature type="domain" description="Amidohydrolase-related" evidence="9">
    <location>
        <begin position="54"/>
        <end position="441"/>
    </location>
</feature>
<evidence type="ECO:0000259" key="9">
    <source>
        <dbReference type="Pfam" id="PF01979"/>
    </source>
</evidence>
<evidence type="ECO:0000313" key="11">
    <source>
        <dbReference type="RefSeq" id="XP_006821842.1"/>
    </source>
</evidence>
<comment type="subunit">
    <text evidence="4">Homotetramer.</text>
</comment>
<dbReference type="SUPFAM" id="SSF51338">
    <property type="entry name" value="Composite domain of metallo-dependent hydrolases"/>
    <property type="match status" value="1"/>
</dbReference>
<keyword evidence="7" id="KW-0378">Hydrolase</keyword>
<evidence type="ECO:0000256" key="7">
    <source>
        <dbReference type="ARBA" id="ARBA00022801"/>
    </source>
</evidence>
<keyword evidence="10" id="KW-1185">Reference proteome</keyword>
<dbReference type="RefSeq" id="XP_006821842.1">
    <property type="nucleotide sequence ID" value="XM_006821779.1"/>
</dbReference>
<dbReference type="InterPro" id="IPR032466">
    <property type="entry name" value="Metal_Hydrolase"/>
</dbReference>
<dbReference type="PANTHER" id="PTHR43668">
    <property type="entry name" value="ALLANTOINASE"/>
    <property type="match status" value="1"/>
</dbReference>
<keyword evidence="8" id="KW-0862">Zinc</keyword>
<evidence type="ECO:0000256" key="8">
    <source>
        <dbReference type="ARBA" id="ARBA00022833"/>
    </source>
</evidence>
<dbReference type="Gene3D" id="3.20.20.140">
    <property type="entry name" value="Metal-dependent hydrolases"/>
    <property type="match status" value="1"/>
</dbReference>
<dbReference type="Proteomes" id="UP000694865">
    <property type="component" value="Unplaced"/>
</dbReference>
<comment type="pathway">
    <text evidence="2">Nitrogen metabolism; (S)-allantoin degradation; allantoate from (S)-allantoin: step 1/1.</text>
</comment>
<sequence length="470" mass="51587">MEVCCVRGNRVLLQNGEVSPATITIANGIISAITRGNHDDVGSGVQVIDAGDLLVMPGIVDSHVHVNEPGRTDWEGYETATRAAAAGGITTIVDMPLNSIPSTVTMDAFSTKLQHAKGQCHVDVAFWGGVIPGNQFELKPMIKAGISGFKCFLIFSGVDEFPHVSEDDLHDAMTQLQGMTVFYWCSLFEGVIIWFHAEVAGTEPDVSNMDATQYKTFLESRPCSMENSAIELVAKVCLQYRVPCHIVHLSSAEALPIIRDARAKGAPLSVETCHHYLTLAAETIPSGATQYKCCPPIREQANQDKLWDALKSGDINMIVSDHSPCTANLKVLEKGDFMEAWGGISSLQFGLSLFWTNAQRHDLTIQDLHRLMCVQTAKLCGLSDRKGEIKVGMDADFVIWDPDGYLKVEKSMIEHKNKVTPYEGKTFNGRVHKTIVRGQVVYDTGVFSPQPLGKFIFRNQDDKISTGARL</sequence>
<keyword evidence="6" id="KW-0479">Metal-binding</keyword>
<dbReference type="InterPro" id="IPR006680">
    <property type="entry name" value="Amidohydro-rel"/>
</dbReference>
<evidence type="ECO:0000313" key="10">
    <source>
        <dbReference type="Proteomes" id="UP000694865"/>
    </source>
</evidence>
<gene>
    <name evidence="11" type="primary">LOC100377939</name>
</gene>
<accession>A0ABM0MPA1</accession>
<dbReference type="PANTHER" id="PTHR43668:SF2">
    <property type="entry name" value="ALLANTOINASE"/>
    <property type="match status" value="1"/>
</dbReference>
<evidence type="ECO:0000256" key="2">
    <source>
        <dbReference type="ARBA" id="ARBA00004968"/>
    </source>
</evidence>